<dbReference type="EMBL" id="LQBP01000011">
    <property type="protein sequence ID" value="KUJ77229.1"/>
    <property type="molecule type" value="Genomic_DNA"/>
</dbReference>
<dbReference type="AlphaFoldDB" id="A0A0X3TNJ4"/>
<organism evidence="2 3">
    <name type="scientific">Ruegeria profundi</name>
    <dbReference type="NCBI Taxonomy" id="1685378"/>
    <lineage>
        <taxon>Bacteria</taxon>
        <taxon>Pseudomonadati</taxon>
        <taxon>Pseudomonadota</taxon>
        <taxon>Alphaproteobacteria</taxon>
        <taxon>Rhodobacterales</taxon>
        <taxon>Roseobacteraceae</taxon>
        <taxon>Ruegeria</taxon>
    </lineage>
</organism>
<sequence>MFTRLLTTSALSAVLAFSSTIGAEANAPFKPDPAIFVVIENGGVVQDTESASAAISFTLGELTELRRRRATRETQVHLILSASPTEIAWSGTPAQLEEQGHEVFALVTDFRATCSDLTLAYEQVALTQRITRPSDVTIINIGPFINAPYPCDQGDGLITLPQAVSPDVQLGVLALEARQLRLVNVHPDQDQVLLDHLEAAGVMDRVAAGALSFDLLDPARTRASLGNILGED</sequence>
<evidence type="ECO:0000256" key="1">
    <source>
        <dbReference type="SAM" id="SignalP"/>
    </source>
</evidence>
<evidence type="ECO:0008006" key="4">
    <source>
        <dbReference type="Google" id="ProtNLM"/>
    </source>
</evidence>
<keyword evidence="1" id="KW-0732">Signal</keyword>
<dbReference type="Proteomes" id="UP000053690">
    <property type="component" value="Unassembled WGS sequence"/>
</dbReference>
<reference evidence="3" key="1">
    <citation type="submission" date="2015-12" db="EMBL/GenBank/DDBJ databases">
        <authorList>
            <person name="Zhang G."/>
            <person name="Stingl U."/>
        </authorList>
    </citation>
    <scope>NUCLEOTIDE SEQUENCE [LARGE SCALE GENOMIC DNA]</scope>
    <source>
        <strain evidence="3">ZGT108</strain>
    </source>
</reference>
<dbReference type="OrthoDB" id="7834840at2"/>
<comment type="caution">
    <text evidence="2">The sequence shown here is derived from an EMBL/GenBank/DDBJ whole genome shotgun (WGS) entry which is preliminary data.</text>
</comment>
<proteinExistence type="predicted"/>
<evidence type="ECO:0000313" key="3">
    <source>
        <dbReference type="Proteomes" id="UP000053690"/>
    </source>
</evidence>
<protein>
    <recommendedName>
        <fullName evidence="4">VWFA domain-containing protein</fullName>
    </recommendedName>
</protein>
<dbReference type="STRING" id="1685378.AVO44_17740"/>
<keyword evidence="3" id="KW-1185">Reference proteome</keyword>
<evidence type="ECO:0000313" key="2">
    <source>
        <dbReference type="EMBL" id="KUJ77229.1"/>
    </source>
</evidence>
<feature type="signal peptide" evidence="1">
    <location>
        <begin position="1"/>
        <end position="23"/>
    </location>
</feature>
<accession>A0A0X3TNJ4</accession>
<feature type="chain" id="PRO_5007054218" description="VWFA domain-containing protein" evidence="1">
    <location>
        <begin position="24"/>
        <end position="232"/>
    </location>
</feature>
<dbReference type="RefSeq" id="WP_068339991.1">
    <property type="nucleotide sequence ID" value="NZ_LQBP01000011.1"/>
</dbReference>
<name>A0A0X3TNJ4_9RHOB</name>
<gene>
    <name evidence="2" type="ORF">AVO44_17740</name>
</gene>